<name>A0ABR0BBR7_PURLI</name>
<keyword evidence="3" id="KW-1185">Reference proteome</keyword>
<dbReference type="EMBL" id="JAWRVI010000631">
    <property type="protein sequence ID" value="KAK4061105.1"/>
    <property type="molecule type" value="Genomic_DNA"/>
</dbReference>
<feature type="region of interest" description="Disordered" evidence="1">
    <location>
        <begin position="1"/>
        <end position="31"/>
    </location>
</feature>
<evidence type="ECO:0000313" key="2">
    <source>
        <dbReference type="EMBL" id="KAK4061105.1"/>
    </source>
</evidence>
<proteinExistence type="predicted"/>
<feature type="compositionally biased region" description="Low complexity" evidence="1">
    <location>
        <begin position="1"/>
        <end position="16"/>
    </location>
</feature>
<organism evidence="2 3">
    <name type="scientific">Purpureocillium lilacinum</name>
    <name type="common">Paecilomyces lilacinus</name>
    <dbReference type="NCBI Taxonomy" id="33203"/>
    <lineage>
        <taxon>Eukaryota</taxon>
        <taxon>Fungi</taxon>
        <taxon>Dikarya</taxon>
        <taxon>Ascomycota</taxon>
        <taxon>Pezizomycotina</taxon>
        <taxon>Sordariomycetes</taxon>
        <taxon>Hypocreomycetidae</taxon>
        <taxon>Hypocreales</taxon>
        <taxon>Ophiocordycipitaceae</taxon>
        <taxon>Purpureocillium</taxon>
    </lineage>
</organism>
<gene>
    <name evidence="2" type="ORF">Purlil1_14271</name>
</gene>
<evidence type="ECO:0000313" key="3">
    <source>
        <dbReference type="Proteomes" id="UP001287286"/>
    </source>
</evidence>
<comment type="caution">
    <text evidence="2">The sequence shown here is derived from an EMBL/GenBank/DDBJ whole genome shotgun (WGS) entry which is preliminary data.</text>
</comment>
<reference evidence="2 3" key="1">
    <citation type="journal article" date="2024" name="Microbiol. Resour. Announc.">
        <title>Genome annotations for the ascomycete fungi Trichoderma harzianum, Trichoderma aggressivum, and Purpureocillium lilacinum.</title>
        <authorList>
            <person name="Beijen E.P.W."/>
            <person name="Ohm R.A."/>
        </authorList>
    </citation>
    <scope>NUCLEOTIDE SEQUENCE [LARGE SCALE GENOMIC DNA]</scope>
    <source>
        <strain evidence="2 3">CBS 150709</strain>
    </source>
</reference>
<evidence type="ECO:0000256" key="1">
    <source>
        <dbReference type="SAM" id="MobiDB-lite"/>
    </source>
</evidence>
<sequence length="100" mass="10507">MSTTSSASQSSLVFSSPEPPVPASSTPFEVDGADTRRHQVQTEVEVGSAVAAKILPRAYHLCGIEDIVFVASEAIDDAINENDGSTLPLLSHGLTPFHSL</sequence>
<protein>
    <submittedName>
        <fullName evidence="2">Uncharacterized protein</fullName>
    </submittedName>
</protein>
<dbReference type="Proteomes" id="UP001287286">
    <property type="component" value="Unassembled WGS sequence"/>
</dbReference>
<accession>A0ABR0BBR7</accession>